<dbReference type="RefSeq" id="XP_005847850.1">
    <property type="nucleotide sequence ID" value="XM_005847788.1"/>
</dbReference>
<keyword evidence="3" id="KW-1185">Reference proteome</keyword>
<dbReference type="eggNOG" id="ENOG502RZRV">
    <property type="taxonomic scope" value="Eukaryota"/>
</dbReference>
<feature type="transmembrane region" description="Helical" evidence="1">
    <location>
        <begin position="177"/>
        <end position="195"/>
    </location>
</feature>
<gene>
    <name evidence="2" type="ORF">CHLNCDRAFT_134090</name>
</gene>
<dbReference type="InParanoid" id="E1ZEZ5"/>
<dbReference type="STRING" id="554065.E1ZEZ5"/>
<dbReference type="OMA" id="AMHSAHE"/>
<feature type="transmembrane region" description="Helical" evidence="1">
    <location>
        <begin position="201"/>
        <end position="227"/>
    </location>
</feature>
<organism evidence="3">
    <name type="scientific">Chlorella variabilis</name>
    <name type="common">Green alga</name>
    <dbReference type="NCBI Taxonomy" id="554065"/>
    <lineage>
        <taxon>Eukaryota</taxon>
        <taxon>Viridiplantae</taxon>
        <taxon>Chlorophyta</taxon>
        <taxon>core chlorophytes</taxon>
        <taxon>Trebouxiophyceae</taxon>
        <taxon>Chlorellales</taxon>
        <taxon>Chlorellaceae</taxon>
        <taxon>Chlorella clade</taxon>
        <taxon>Chlorella</taxon>
    </lineage>
</organism>
<dbReference type="AlphaFoldDB" id="E1ZEZ5"/>
<dbReference type="Proteomes" id="UP000008141">
    <property type="component" value="Unassembled WGS sequence"/>
</dbReference>
<dbReference type="Pfam" id="PF06549">
    <property type="entry name" value="DUF1118"/>
    <property type="match status" value="1"/>
</dbReference>
<reference evidence="2 3" key="1">
    <citation type="journal article" date="2010" name="Plant Cell">
        <title>The Chlorella variabilis NC64A genome reveals adaptation to photosymbiosis, coevolution with viruses, and cryptic sex.</title>
        <authorList>
            <person name="Blanc G."/>
            <person name="Duncan G."/>
            <person name="Agarkova I."/>
            <person name="Borodovsky M."/>
            <person name="Gurnon J."/>
            <person name="Kuo A."/>
            <person name="Lindquist E."/>
            <person name="Lucas S."/>
            <person name="Pangilinan J."/>
            <person name="Polle J."/>
            <person name="Salamov A."/>
            <person name="Terry A."/>
            <person name="Yamada T."/>
            <person name="Dunigan D.D."/>
            <person name="Grigoriev I.V."/>
            <person name="Claverie J.M."/>
            <person name="Van Etten J.L."/>
        </authorList>
    </citation>
    <scope>NUCLEOTIDE SEQUENCE [LARGE SCALE GENOMIC DNA]</scope>
    <source>
        <strain evidence="2 3">NC64A</strain>
    </source>
</reference>
<name>E1ZEZ5_CHLVA</name>
<keyword evidence="1" id="KW-1133">Transmembrane helix</keyword>
<accession>E1ZEZ5</accession>
<dbReference type="OrthoDB" id="201162at2759"/>
<sequence>MQVQAQISGFAGSLRGTAVQQRAAGGSRAAAPQLVVRAAGTQTATKRLKVAPKPAPPPPRKTVAGTKKIKATVSGTGTKKVGGTKTVGGTKAVKAIEVFSSEKTFRQKQDTTRAAPKVLSRIQQLKLLSKLEQSGLLSLAEKNGVTLSKLEQSGLLSAAESLGVVSLLGDRNFPGTLYALATALLVAGPASVYFLPDDSTALVAVQAVIALSCIAGGSAAWGGATLLSSLQKS</sequence>
<evidence type="ECO:0000313" key="2">
    <source>
        <dbReference type="EMBL" id="EFN55748.1"/>
    </source>
</evidence>
<dbReference type="InterPro" id="IPR009500">
    <property type="entry name" value="DUF1118"/>
</dbReference>
<dbReference type="KEGG" id="cvr:CHLNCDRAFT_134090"/>
<evidence type="ECO:0000313" key="3">
    <source>
        <dbReference type="Proteomes" id="UP000008141"/>
    </source>
</evidence>
<keyword evidence="1" id="KW-0472">Membrane</keyword>
<proteinExistence type="predicted"/>
<evidence type="ECO:0000256" key="1">
    <source>
        <dbReference type="SAM" id="Phobius"/>
    </source>
</evidence>
<keyword evidence="1" id="KW-0812">Transmembrane</keyword>
<dbReference type="GeneID" id="17355016"/>
<dbReference type="EMBL" id="GL433844">
    <property type="protein sequence ID" value="EFN55748.1"/>
    <property type="molecule type" value="Genomic_DNA"/>
</dbReference>
<protein>
    <submittedName>
        <fullName evidence="2">Uncharacterized protein</fullName>
    </submittedName>
</protein>